<keyword evidence="2" id="KW-0812">Transmembrane</keyword>
<name>A0AA40BGF0_9PEZI</name>
<dbReference type="RefSeq" id="XP_060302642.1">
    <property type="nucleotide sequence ID" value="XM_060444609.1"/>
</dbReference>
<keyword evidence="4" id="KW-1185">Reference proteome</keyword>
<proteinExistence type="predicted"/>
<dbReference type="AlphaFoldDB" id="A0AA40BGF0"/>
<reference evidence="3" key="1">
    <citation type="submission" date="2023-06" db="EMBL/GenBank/DDBJ databases">
        <title>Genome-scale phylogeny and comparative genomics of the fungal order Sordariales.</title>
        <authorList>
            <consortium name="Lawrence Berkeley National Laboratory"/>
            <person name="Hensen N."/>
            <person name="Bonometti L."/>
            <person name="Westerberg I."/>
            <person name="Brannstrom I.O."/>
            <person name="Guillou S."/>
            <person name="Cros-Aarteil S."/>
            <person name="Calhoun S."/>
            <person name="Haridas S."/>
            <person name="Kuo A."/>
            <person name="Mondo S."/>
            <person name="Pangilinan J."/>
            <person name="Riley R."/>
            <person name="LaButti K."/>
            <person name="Andreopoulos B."/>
            <person name="Lipzen A."/>
            <person name="Chen C."/>
            <person name="Yanf M."/>
            <person name="Daum C."/>
            <person name="Ng V."/>
            <person name="Clum A."/>
            <person name="Steindorff A."/>
            <person name="Ohm R."/>
            <person name="Martin F."/>
            <person name="Silar P."/>
            <person name="Natvig D."/>
            <person name="Lalanne C."/>
            <person name="Gautier V."/>
            <person name="Ament-velasquez S.L."/>
            <person name="Kruys A."/>
            <person name="Hutchinson M.I."/>
            <person name="Powell A.J."/>
            <person name="Barry K."/>
            <person name="Miller A.N."/>
            <person name="Grigoriev I.V."/>
            <person name="Debuchy R."/>
            <person name="Gladieux P."/>
            <person name="Thoren M.H."/>
            <person name="Johannesson H."/>
        </authorList>
    </citation>
    <scope>NUCLEOTIDE SEQUENCE</scope>
    <source>
        <strain evidence="3">SMH2392-1A</strain>
    </source>
</reference>
<keyword evidence="2" id="KW-0472">Membrane</keyword>
<sequence>MADRRSSQPASQQARQVTAADSEQGPGDILTSMAGPVSRYWLNLLAYVSAGTILICLKVCFPTAWC</sequence>
<organism evidence="3 4">
    <name type="scientific">Lasiosphaeria miniovina</name>
    <dbReference type="NCBI Taxonomy" id="1954250"/>
    <lineage>
        <taxon>Eukaryota</taxon>
        <taxon>Fungi</taxon>
        <taxon>Dikarya</taxon>
        <taxon>Ascomycota</taxon>
        <taxon>Pezizomycotina</taxon>
        <taxon>Sordariomycetes</taxon>
        <taxon>Sordariomycetidae</taxon>
        <taxon>Sordariales</taxon>
        <taxon>Lasiosphaeriaceae</taxon>
        <taxon>Lasiosphaeria</taxon>
    </lineage>
</organism>
<accession>A0AA40BGF0</accession>
<evidence type="ECO:0000313" key="4">
    <source>
        <dbReference type="Proteomes" id="UP001172101"/>
    </source>
</evidence>
<gene>
    <name evidence="3" type="ORF">B0T26DRAFT_745769</name>
</gene>
<evidence type="ECO:0000256" key="1">
    <source>
        <dbReference type="SAM" id="MobiDB-lite"/>
    </source>
</evidence>
<comment type="caution">
    <text evidence="3">The sequence shown here is derived from an EMBL/GenBank/DDBJ whole genome shotgun (WGS) entry which is preliminary data.</text>
</comment>
<dbReference type="Proteomes" id="UP001172101">
    <property type="component" value="Unassembled WGS sequence"/>
</dbReference>
<dbReference type="GeneID" id="85327879"/>
<evidence type="ECO:0000256" key="2">
    <source>
        <dbReference type="SAM" id="Phobius"/>
    </source>
</evidence>
<protein>
    <submittedName>
        <fullName evidence="3">Uncharacterized protein</fullName>
    </submittedName>
</protein>
<evidence type="ECO:0000313" key="3">
    <source>
        <dbReference type="EMBL" id="KAK0733765.1"/>
    </source>
</evidence>
<feature type="compositionally biased region" description="Low complexity" evidence="1">
    <location>
        <begin position="7"/>
        <end position="16"/>
    </location>
</feature>
<keyword evidence="2" id="KW-1133">Transmembrane helix</keyword>
<feature type="transmembrane region" description="Helical" evidence="2">
    <location>
        <begin position="40"/>
        <end position="61"/>
    </location>
</feature>
<dbReference type="EMBL" id="JAUIRO010000001">
    <property type="protein sequence ID" value="KAK0733765.1"/>
    <property type="molecule type" value="Genomic_DNA"/>
</dbReference>
<feature type="region of interest" description="Disordered" evidence="1">
    <location>
        <begin position="1"/>
        <end position="27"/>
    </location>
</feature>